<reference evidence="2 3" key="1">
    <citation type="submission" date="2018-06" db="EMBL/GenBank/DDBJ databases">
        <authorList>
            <consortium name="Pathogen Informatics"/>
            <person name="Doyle S."/>
        </authorList>
    </citation>
    <scope>NUCLEOTIDE SEQUENCE [LARGE SCALE GENOMIC DNA]</scope>
    <source>
        <strain evidence="2 3">NCTC10899</strain>
    </source>
</reference>
<keyword evidence="1" id="KW-0802">TPR repeat</keyword>
<dbReference type="PROSITE" id="PS50005">
    <property type="entry name" value="TPR"/>
    <property type="match status" value="1"/>
</dbReference>
<proteinExistence type="predicted"/>
<accession>A0A379IWP0</accession>
<dbReference type="EMBL" id="UGUU01000001">
    <property type="protein sequence ID" value="SUD40576.1"/>
    <property type="molecule type" value="Genomic_DNA"/>
</dbReference>
<dbReference type="AlphaFoldDB" id="A0A379IWP0"/>
<evidence type="ECO:0000313" key="3">
    <source>
        <dbReference type="Proteomes" id="UP000254260"/>
    </source>
</evidence>
<name>A0A379IWP0_ECTME</name>
<organism evidence="2 3">
    <name type="scientific">Ectopseudomonas mendocina</name>
    <name type="common">Pseudomonas mendocina</name>
    <dbReference type="NCBI Taxonomy" id="300"/>
    <lineage>
        <taxon>Bacteria</taxon>
        <taxon>Pseudomonadati</taxon>
        <taxon>Pseudomonadota</taxon>
        <taxon>Gammaproteobacteria</taxon>
        <taxon>Pseudomonadales</taxon>
        <taxon>Pseudomonadaceae</taxon>
        <taxon>Ectopseudomonas</taxon>
    </lineage>
</organism>
<dbReference type="Proteomes" id="UP000254260">
    <property type="component" value="Unassembled WGS sequence"/>
</dbReference>
<sequence>MKNKLKRKLVEQIRKNEILFRLALRVVSKSTPLKSVVVGGATMKSSGSRTMLPAPAALAKSASGAVATKQAIKGVAKKTVRIEENTSSLSLYERAFVLYRLRNYYSASLLFRKINIFSLSEKERLVVAQCFLSSVYGVDADRIIEDLFFSIEERGAADADLIVNLAEKICVSGFSYEQKIRQLDALRVKVQDSHNFDYRHLVQLDWLSFKIKSEFEVAVDPLDYIDLSDARIFQLPVMVKFLTVLRSHGYDELVSDYLEARFAENGFSYLSLLKSYVICWPEWFIDKIQVLEKLPEHYFNDLALLSLLHSQKSVCSQLAGIYQRCLERQKQQYQKGDIYKKSAVIRTFVGLGLINDALELSRKDSLPDSVLPVYVARGYRYFENDDFHSARDCFLKVLEEDPADDVAAAGLRLALPRTGKSVSSILNVRDRIGYGIKSFGRKGVRYLGSELTSSLLMRGEYLKGQYTIRNSKNWLALKRYYKDKFLNCELLNRCDSKNKSIFVIGDSGVGDEIRAAQFYNEITNIYDKVTVSCDPRLHSIFSASFPTINFIAVPRYRKGVSSRRVGEGVKRIIGFDEKVSNYLTEECREIMESSDYITYSQNLYFNHFAGIVGRPQPGGYLKTVNQLDDAKSKVLRVGILWRSHFRTGSRKYMYLDLEDFLPLTRLNGVELWSIQHCIDDEEISICHEHGIKLIEDVDLFNDFEGLSGHLAAMDLLIGISSVPIELGAALGTEVWMLGFSPENYYLRSSGGKNMHDRYTMNSSVVAPPWIDFSEPRDVCVKKVFDEVCAKLEEKLLVRDVL</sequence>
<dbReference type="OrthoDB" id="238183at2"/>
<evidence type="ECO:0000313" key="2">
    <source>
        <dbReference type="EMBL" id="SUD40576.1"/>
    </source>
</evidence>
<feature type="repeat" description="TPR" evidence="1">
    <location>
        <begin position="371"/>
        <end position="404"/>
    </location>
</feature>
<dbReference type="InterPro" id="IPR019734">
    <property type="entry name" value="TPR_rpt"/>
</dbReference>
<dbReference type="RefSeq" id="WP_147285421.1">
    <property type="nucleotide sequence ID" value="NZ_UGUU01000001.1"/>
</dbReference>
<gene>
    <name evidence="2" type="ORF">NCTC10899_03425</name>
</gene>
<dbReference type="SUPFAM" id="SSF53756">
    <property type="entry name" value="UDP-Glycosyltransferase/glycogen phosphorylase"/>
    <property type="match status" value="1"/>
</dbReference>
<evidence type="ECO:0000256" key="1">
    <source>
        <dbReference type="PROSITE-ProRule" id="PRU00339"/>
    </source>
</evidence>
<protein>
    <submittedName>
        <fullName evidence="2">Tetratricopeptide repeat</fullName>
    </submittedName>
</protein>